<dbReference type="InterPro" id="IPR001005">
    <property type="entry name" value="SANT/Myb"/>
</dbReference>
<evidence type="ECO:0000256" key="3">
    <source>
        <dbReference type="ARBA" id="ARBA00023242"/>
    </source>
</evidence>
<protein>
    <submittedName>
        <fullName evidence="8">Uncharacterized protein</fullName>
    </submittedName>
</protein>
<keyword evidence="4" id="KW-0175">Coiled coil</keyword>
<name>A0A6T6PSU7_9RHOD</name>
<feature type="region of interest" description="Disordered" evidence="5">
    <location>
        <begin position="172"/>
        <end position="221"/>
    </location>
</feature>
<dbReference type="CDD" id="cd00167">
    <property type="entry name" value="SANT"/>
    <property type="match status" value="1"/>
</dbReference>
<evidence type="ECO:0000256" key="5">
    <source>
        <dbReference type="SAM" id="MobiDB-lite"/>
    </source>
</evidence>
<evidence type="ECO:0000256" key="1">
    <source>
        <dbReference type="ARBA" id="ARBA00023015"/>
    </source>
</evidence>
<keyword evidence="2" id="KW-0804">Transcription</keyword>
<feature type="domain" description="HTH myb-type" evidence="7">
    <location>
        <begin position="113"/>
        <end position="160"/>
    </location>
</feature>
<dbReference type="PROSITE" id="PS51294">
    <property type="entry name" value="HTH_MYB"/>
    <property type="match status" value="1"/>
</dbReference>
<dbReference type="GO" id="GO:0003677">
    <property type="term" value="F:DNA binding"/>
    <property type="evidence" value="ECO:0007669"/>
    <property type="project" value="InterPro"/>
</dbReference>
<dbReference type="SMART" id="SM00717">
    <property type="entry name" value="SANT"/>
    <property type="match status" value="1"/>
</dbReference>
<dbReference type="EMBL" id="HBEK01023109">
    <property type="protein sequence ID" value="CAD8402683.1"/>
    <property type="molecule type" value="Transcribed_RNA"/>
</dbReference>
<evidence type="ECO:0000256" key="2">
    <source>
        <dbReference type="ARBA" id="ARBA00023163"/>
    </source>
</evidence>
<dbReference type="SUPFAM" id="SSF46689">
    <property type="entry name" value="Homeodomain-like"/>
    <property type="match status" value="1"/>
</dbReference>
<feature type="region of interest" description="Disordered" evidence="5">
    <location>
        <begin position="80"/>
        <end position="109"/>
    </location>
</feature>
<dbReference type="AlphaFoldDB" id="A0A6T6PSU7"/>
<evidence type="ECO:0000259" key="6">
    <source>
        <dbReference type="PROSITE" id="PS50090"/>
    </source>
</evidence>
<feature type="coiled-coil region" evidence="4">
    <location>
        <begin position="21"/>
        <end position="48"/>
    </location>
</feature>
<organism evidence="8">
    <name type="scientific">Rhodosorus marinus</name>
    <dbReference type="NCBI Taxonomy" id="101924"/>
    <lineage>
        <taxon>Eukaryota</taxon>
        <taxon>Rhodophyta</taxon>
        <taxon>Stylonematophyceae</taxon>
        <taxon>Stylonematales</taxon>
        <taxon>Stylonemataceae</taxon>
        <taxon>Rhodosorus</taxon>
    </lineage>
</organism>
<evidence type="ECO:0000313" key="8">
    <source>
        <dbReference type="EMBL" id="CAD8402683.1"/>
    </source>
</evidence>
<dbReference type="NCBIfam" id="TIGR01557">
    <property type="entry name" value="myb_SHAQKYF"/>
    <property type="match status" value="1"/>
</dbReference>
<feature type="compositionally biased region" description="Polar residues" evidence="5">
    <location>
        <begin position="183"/>
        <end position="201"/>
    </location>
</feature>
<sequence>MGVSDEVELVGVKKSILDVVVVQQQKRINELEEKLRKVSKKLKSLKKEMSEDQGGLIKVDSFIENKVSVAESLTPDAVDRGLAVKRGTKSSNSKKSSGYRTPSPQFSVLPRYWTEEEHRKFLEGRKLYGPKNYAAISAVVRSRTPKQVRTHAQKYEMRLVRESAVMSYAMARQMPQPAAPSPVTQDLPQTTGQDSNATVSSVEDVDLDDTTSLFEDSSADVVESLPVDGVDDLDSFLDENIMHS</sequence>
<evidence type="ECO:0000259" key="7">
    <source>
        <dbReference type="PROSITE" id="PS51294"/>
    </source>
</evidence>
<dbReference type="PANTHER" id="PTHR44042">
    <property type="entry name" value="DUPLICATED HOMEODOMAIN-LIKE SUPERFAMILY PROTEIN-RELATED"/>
    <property type="match status" value="1"/>
</dbReference>
<dbReference type="PROSITE" id="PS50090">
    <property type="entry name" value="MYB_LIKE"/>
    <property type="match status" value="1"/>
</dbReference>
<dbReference type="Pfam" id="PF00249">
    <property type="entry name" value="Myb_DNA-binding"/>
    <property type="match status" value="1"/>
</dbReference>
<dbReference type="InterPro" id="IPR009057">
    <property type="entry name" value="Homeodomain-like_sf"/>
</dbReference>
<dbReference type="PANTHER" id="PTHR44042:SF67">
    <property type="entry name" value="MYB-LIKE PROTEIN I"/>
    <property type="match status" value="1"/>
</dbReference>
<accession>A0A6T6PSU7</accession>
<evidence type="ECO:0000313" key="9">
    <source>
        <dbReference type="EMBL" id="CAD8402685.1"/>
    </source>
</evidence>
<gene>
    <name evidence="8" type="ORF">RMAR0315_LOCUS12688</name>
    <name evidence="9" type="ORF">RMAR0315_LOCUS12690</name>
</gene>
<dbReference type="InterPro" id="IPR017930">
    <property type="entry name" value="Myb_dom"/>
</dbReference>
<feature type="domain" description="Myb-like" evidence="6">
    <location>
        <begin position="113"/>
        <end position="156"/>
    </location>
</feature>
<proteinExistence type="predicted"/>
<keyword evidence="3" id="KW-0539">Nucleus</keyword>
<reference evidence="8" key="1">
    <citation type="submission" date="2021-01" db="EMBL/GenBank/DDBJ databases">
        <authorList>
            <person name="Corre E."/>
            <person name="Pelletier E."/>
            <person name="Niang G."/>
            <person name="Scheremetjew M."/>
            <person name="Finn R."/>
            <person name="Kale V."/>
            <person name="Holt S."/>
            <person name="Cochrane G."/>
            <person name="Meng A."/>
            <person name="Brown T."/>
            <person name="Cohen L."/>
        </authorList>
    </citation>
    <scope>NUCLEOTIDE SEQUENCE</scope>
    <source>
        <strain evidence="8">UTEX LB 2760</strain>
    </source>
</reference>
<evidence type="ECO:0000256" key="4">
    <source>
        <dbReference type="SAM" id="Coils"/>
    </source>
</evidence>
<dbReference type="InterPro" id="IPR006447">
    <property type="entry name" value="Myb_dom_plants"/>
</dbReference>
<keyword evidence="1" id="KW-0805">Transcription regulation</keyword>
<dbReference type="Gene3D" id="1.10.10.60">
    <property type="entry name" value="Homeodomain-like"/>
    <property type="match status" value="1"/>
</dbReference>
<dbReference type="EMBL" id="HBEK01023111">
    <property type="protein sequence ID" value="CAD8402685.1"/>
    <property type="molecule type" value="Transcribed_RNA"/>
</dbReference>